<reference evidence="2" key="1">
    <citation type="journal article" date="2023" name="Science">
        <title>Genome structures resolve the early diversification of teleost fishes.</title>
        <authorList>
            <person name="Parey E."/>
            <person name="Louis A."/>
            <person name="Montfort J."/>
            <person name="Bouchez O."/>
            <person name="Roques C."/>
            <person name="Iampietro C."/>
            <person name="Lluch J."/>
            <person name="Castinel A."/>
            <person name="Donnadieu C."/>
            <person name="Desvignes T."/>
            <person name="Floi Bucao C."/>
            <person name="Jouanno E."/>
            <person name="Wen M."/>
            <person name="Mejri S."/>
            <person name="Dirks R."/>
            <person name="Jansen H."/>
            <person name="Henkel C."/>
            <person name="Chen W.J."/>
            <person name="Zahm M."/>
            <person name="Cabau C."/>
            <person name="Klopp C."/>
            <person name="Thompson A.W."/>
            <person name="Robinson-Rechavi M."/>
            <person name="Braasch I."/>
            <person name="Lecointre G."/>
            <person name="Bobe J."/>
            <person name="Postlethwait J.H."/>
            <person name="Berthelot C."/>
            <person name="Roest Crollius H."/>
            <person name="Guiguen Y."/>
        </authorList>
    </citation>
    <scope>NUCLEOTIDE SEQUENCE</scope>
    <source>
        <strain evidence="2">NC1722</strain>
    </source>
</reference>
<protein>
    <recommendedName>
        <fullName evidence="4">Secreted protein</fullName>
    </recommendedName>
</protein>
<name>A0AAD7T547_9TELE</name>
<dbReference type="EMBL" id="JAINUG010000013">
    <property type="protein sequence ID" value="KAJ8414430.1"/>
    <property type="molecule type" value="Genomic_DNA"/>
</dbReference>
<evidence type="ECO:0000313" key="2">
    <source>
        <dbReference type="EMBL" id="KAJ8414430.1"/>
    </source>
</evidence>
<organism evidence="2 3">
    <name type="scientific">Aldrovandia affinis</name>
    <dbReference type="NCBI Taxonomy" id="143900"/>
    <lineage>
        <taxon>Eukaryota</taxon>
        <taxon>Metazoa</taxon>
        <taxon>Chordata</taxon>
        <taxon>Craniata</taxon>
        <taxon>Vertebrata</taxon>
        <taxon>Euteleostomi</taxon>
        <taxon>Actinopterygii</taxon>
        <taxon>Neopterygii</taxon>
        <taxon>Teleostei</taxon>
        <taxon>Notacanthiformes</taxon>
        <taxon>Halosauridae</taxon>
        <taxon>Aldrovandia</taxon>
    </lineage>
</organism>
<dbReference type="Proteomes" id="UP001221898">
    <property type="component" value="Unassembled WGS sequence"/>
</dbReference>
<dbReference type="AlphaFoldDB" id="A0AAD7T547"/>
<accession>A0AAD7T547</accession>
<sequence length="108" mass="12400">MQGDHPVGSHACARHRGFGWLLVVVVMAYRRRPGAGQVRRWWGLRQQRAHSIWSRTRKGGGGGDRSLFGMQVRQLTANPPFVLTEPPTQWLEYHSREDHPHVVEADMH</sequence>
<evidence type="ECO:0000256" key="1">
    <source>
        <dbReference type="SAM" id="SignalP"/>
    </source>
</evidence>
<feature type="signal peptide" evidence="1">
    <location>
        <begin position="1"/>
        <end position="36"/>
    </location>
</feature>
<comment type="caution">
    <text evidence="2">The sequence shown here is derived from an EMBL/GenBank/DDBJ whole genome shotgun (WGS) entry which is preliminary data.</text>
</comment>
<keyword evidence="1" id="KW-0732">Signal</keyword>
<feature type="chain" id="PRO_5042050577" description="Secreted protein" evidence="1">
    <location>
        <begin position="37"/>
        <end position="108"/>
    </location>
</feature>
<gene>
    <name evidence="2" type="ORF">AAFF_G00053000</name>
</gene>
<keyword evidence="3" id="KW-1185">Reference proteome</keyword>
<evidence type="ECO:0000313" key="3">
    <source>
        <dbReference type="Proteomes" id="UP001221898"/>
    </source>
</evidence>
<proteinExistence type="predicted"/>
<evidence type="ECO:0008006" key="4">
    <source>
        <dbReference type="Google" id="ProtNLM"/>
    </source>
</evidence>